<reference evidence="2" key="1">
    <citation type="submission" date="2021-02" db="EMBL/GenBank/DDBJ databases">
        <authorList>
            <person name="Dougan E. K."/>
            <person name="Rhodes N."/>
            <person name="Thang M."/>
            <person name="Chan C."/>
        </authorList>
    </citation>
    <scope>NUCLEOTIDE SEQUENCE</scope>
</reference>
<evidence type="ECO:0000259" key="1">
    <source>
        <dbReference type="PROSITE" id="PS50222"/>
    </source>
</evidence>
<sequence length="163" mass="18056">VSDILDEPGKKQGGDPLVNRFQRFLVWQTVQEKEAGDYVSAALATFGEIGGPRGSVSCSEFMEALQRLKYPDWHTDELFSRLDRDGSGDIFIDDFTAFFREDGPGHCMGMPQIPKIAGSKNRQRLILGDFSTIALSPKLLNLDRPGFARRAFAAEDSALDESP</sequence>
<dbReference type="Proteomes" id="UP000654075">
    <property type="component" value="Unassembled WGS sequence"/>
</dbReference>
<protein>
    <recommendedName>
        <fullName evidence="1">EF-hand domain-containing protein</fullName>
    </recommendedName>
</protein>
<dbReference type="InterPro" id="IPR011992">
    <property type="entry name" value="EF-hand-dom_pair"/>
</dbReference>
<dbReference type="InterPro" id="IPR002048">
    <property type="entry name" value="EF_hand_dom"/>
</dbReference>
<comment type="caution">
    <text evidence="2">The sequence shown here is derived from an EMBL/GenBank/DDBJ whole genome shotgun (WGS) entry which is preliminary data.</text>
</comment>
<proteinExistence type="predicted"/>
<keyword evidence="3" id="KW-1185">Reference proteome</keyword>
<feature type="non-terminal residue" evidence="2">
    <location>
        <position position="163"/>
    </location>
</feature>
<evidence type="ECO:0000313" key="3">
    <source>
        <dbReference type="Proteomes" id="UP000654075"/>
    </source>
</evidence>
<dbReference type="SUPFAM" id="SSF47473">
    <property type="entry name" value="EF-hand"/>
    <property type="match status" value="1"/>
</dbReference>
<accession>A0A813GGQ5</accession>
<feature type="non-terminal residue" evidence="2">
    <location>
        <position position="1"/>
    </location>
</feature>
<name>A0A813GGQ5_POLGL</name>
<dbReference type="Gene3D" id="1.10.238.10">
    <property type="entry name" value="EF-hand"/>
    <property type="match status" value="1"/>
</dbReference>
<feature type="domain" description="EF-hand" evidence="1">
    <location>
        <begin position="76"/>
        <end position="105"/>
    </location>
</feature>
<dbReference type="GO" id="GO:0005509">
    <property type="term" value="F:calcium ion binding"/>
    <property type="evidence" value="ECO:0007669"/>
    <property type="project" value="InterPro"/>
</dbReference>
<dbReference type="AlphaFoldDB" id="A0A813GGQ5"/>
<organism evidence="2 3">
    <name type="scientific">Polarella glacialis</name>
    <name type="common">Dinoflagellate</name>
    <dbReference type="NCBI Taxonomy" id="89957"/>
    <lineage>
        <taxon>Eukaryota</taxon>
        <taxon>Sar</taxon>
        <taxon>Alveolata</taxon>
        <taxon>Dinophyceae</taxon>
        <taxon>Suessiales</taxon>
        <taxon>Suessiaceae</taxon>
        <taxon>Polarella</taxon>
    </lineage>
</organism>
<evidence type="ECO:0000313" key="2">
    <source>
        <dbReference type="EMBL" id="CAE8624267.1"/>
    </source>
</evidence>
<dbReference type="EMBL" id="CAJNNV010028348">
    <property type="protein sequence ID" value="CAE8624267.1"/>
    <property type="molecule type" value="Genomic_DNA"/>
</dbReference>
<dbReference type="PROSITE" id="PS50222">
    <property type="entry name" value="EF_HAND_2"/>
    <property type="match status" value="1"/>
</dbReference>
<gene>
    <name evidence="2" type="ORF">PGLA1383_LOCUS41414</name>
</gene>